<accession>A0AAN8WBE9</accession>
<keyword evidence="3" id="KW-1185">Reference proteome</keyword>
<sequence length="191" mass="21689">MTCKLCQQMVFLCKTFKAQVNDEALVTLENRQSEIDGSDISDINNKRPSGNKELGKTKVGSPTSRVKGEKREQKPKMEKKPSKESPTSKLKHEKTVQKPKMEEKAKSSTWRVKDEETKRMPKIERTSPNLNLPSEKKNEKGNTDNIQTIDECTNQQAHVKTKGEILVADPLEEEIDVKVEDLVPGDQSRRV</sequence>
<evidence type="ECO:0000256" key="1">
    <source>
        <dbReference type="SAM" id="MobiDB-lite"/>
    </source>
</evidence>
<evidence type="ECO:0000313" key="2">
    <source>
        <dbReference type="EMBL" id="KAK6942777.1"/>
    </source>
</evidence>
<dbReference type="AlphaFoldDB" id="A0AAN8WBE9"/>
<name>A0AAN8WBE9_9MAGN</name>
<organism evidence="2 3">
    <name type="scientific">Dillenia turbinata</name>
    <dbReference type="NCBI Taxonomy" id="194707"/>
    <lineage>
        <taxon>Eukaryota</taxon>
        <taxon>Viridiplantae</taxon>
        <taxon>Streptophyta</taxon>
        <taxon>Embryophyta</taxon>
        <taxon>Tracheophyta</taxon>
        <taxon>Spermatophyta</taxon>
        <taxon>Magnoliopsida</taxon>
        <taxon>eudicotyledons</taxon>
        <taxon>Gunneridae</taxon>
        <taxon>Pentapetalae</taxon>
        <taxon>Dilleniales</taxon>
        <taxon>Dilleniaceae</taxon>
        <taxon>Dillenia</taxon>
    </lineage>
</organism>
<proteinExistence type="predicted"/>
<evidence type="ECO:0000313" key="3">
    <source>
        <dbReference type="Proteomes" id="UP001370490"/>
    </source>
</evidence>
<feature type="compositionally biased region" description="Basic and acidic residues" evidence="1">
    <location>
        <begin position="66"/>
        <end position="83"/>
    </location>
</feature>
<gene>
    <name evidence="2" type="ORF">RJ641_028154</name>
</gene>
<reference evidence="2 3" key="1">
    <citation type="submission" date="2023-12" db="EMBL/GenBank/DDBJ databases">
        <title>A high-quality genome assembly for Dillenia turbinata (Dilleniales).</title>
        <authorList>
            <person name="Chanderbali A."/>
        </authorList>
    </citation>
    <scope>NUCLEOTIDE SEQUENCE [LARGE SCALE GENOMIC DNA]</scope>
    <source>
        <strain evidence="2">LSX21</strain>
        <tissue evidence="2">Leaf</tissue>
    </source>
</reference>
<dbReference type="Proteomes" id="UP001370490">
    <property type="component" value="Unassembled WGS sequence"/>
</dbReference>
<protein>
    <submittedName>
        <fullName evidence="2">Uncharacterized protein</fullName>
    </submittedName>
</protein>
<feature type="compositionally biased region" description="Basic and acidic residues" evidence="1">
    <location>
        <begin position="93"/>
        <end position="125"/>
    </location>
</feature>
<comment type="caution">
    <text evidence="2">The sequence shown here is derived from an EMBL/GenBank/DDBJ whole genome shotgun (WGS) entry which is preliminary data.</text>
</comment>
<dbReference type="EMBL" id="JBAMMX010000004">
    <property type="protein sequence ID" value="KAK6942777.1"/>
    <property type="molecule type" value="Genomic_DNA"/>
</dbReference>
<feature type="region of interest" description="Disordered" evidence="1">
    <location>
        <begin position="35"/>
        <end position="144"/>
    </location>
</feature>